<accession>A0ACB5T2B8</accession>
<name>A0ACB5T2B8_AMBMO</name>
<keyword evidence="2" id="KW-1185">Reference proteome</keyword>
<proteinExistence type="predicted"/>
<organism evidence="1 2">
    <name type="scientific">Ambrosiozyma monospora</name>
    <name type="common">Yeast</name>
    <name type="synonym">Endomycopsis monosporus</name>
    <dbReference type="NCBI Taxonomy" id="43982"/>
    <lineage>
        <taxon>Eukaryota</taxon>
        <taxon>Fungi</taxon>
        <taxon>Dikarya</taxon>
        <taxon>Ascomycota</taxon>
        <taxon>Saccharomycotina</taxon>
        <taxon>Pichiomycetes</taxon>
        <taxon>Pichiales</taxon>
        <taxon>Pichiaceae</taxon>
        <taxon>Ambrosiozyma</taxon>
    </lineage>
</organism>
<dbReference type="Proteomes" id="UP001165064">
    <property type="component" value="Unassembled WGS sequence"/>
</dbReference>
<evidence type="ECO:0000313" key="1">
    <source>
        <dbReference type="EMBL" id="GME78607.1"/>
    </source>
</evidence>
<gene>
    <name evidence="1" type="ORF">Amon02_000352500</name>
</gene>
<dbReference type="EMBL" id="BSXS01002256">
    <property type="protein sequence ID" value="GME78607.1"/>
    <property type="molecule type" value="Genomic_DNA"/>
</dbReference>
<comment type="caution">
    <text evidence="1">The sequence shown here is derived from an EMBL/GenBank/DDBJ whole genome shotgun (WGS) entry which is preliminary data.</text>
</comment>
<sequence>MHPVISIPVDKPSIENVQQSISYLDFYPPVPERKTARIRDQSWNHTCHWFYGKEAVSISTTAHEQSITSSNDSNSVTLVNSTFISSDSDSTATDIFEDNKSFSSSISTPNSSKLVPSETHLTKTVNSTNECELVCKQGHRKCQADRLRQRVSRGWKVIKSSK</sequence>
<reference evidence="1" key="1">
    <citation type="submission" date="2023-04" db="EMBL/GenBank/DDBJ databases">
        <title>Ambrosiozyma monospora NBRC 10751.</title>
        <authorList>
            <person name="Ichikawa N."/>
            <person name="Sato H."/>
            <person name="Tonouchi N."/>
        </authorList>
    </citation>
    <scope>NUCLEOTIDE SEQUENCE</scope>
    <source>
        <strain evidence="1">NBRC 10751</strain>
    </source>
</reference>
<evidence type="ECO:0000313" key="2">
    <source>
        <dbReference type="Proteomes" id="UP001165064"/>
    </source>
</evidence>
<protein>
    <submittedName>
        <fullName evidence="1">Unnamed protein product</fullName>
    </submittedName>
</protein>